<sequence>MTECMVFAIYKNLKIMKKPKIGVIIASSLNRNDLLFSRSLNSVLSQSKTPDHILIVDDNQDETTSKDIEQRISKLKNNKIHYIKNSQTPNMSGSGAWNCGIKWYENFLDDDDYMAILDDDDSWHDEYISSCYDVITSSSKIPDAVFGFIKRGDCDKCSSFEVEDINISNFLKGNPGIQGSNMFFRFGVLKAIDGFDETLASCTDRDLMIRFLQKHSNKNIKIIPKVLVNHFASKDSVTLNFTSKTKGLNSFHIKYIRLYSKELLEEALQRARKLFNYQESANIKKIFNLVHKNTKSKKIVIGVAVHNNKNTLRRCFESILTQKDVKRDVWILIADDDSNDDWKKSLGDILKNEKIVIIDVKNHHTAKTRNDINHYIKMLFENVSFIGRLDADDEYASEDVLSKIECKFDDKKSDVLVAGNYLRLDGKIIDRVNIATSKLTNKAYLLNRLKKMSKGIAEAELPSCNVFMTPNSLQDYPEISSAEDHFLLVRLLLSDKKIEFAEDILLTIYNLSGNKTADNKQTEKYLNARKQLYEEAMRLCKMKKED</sequence>
<dbReference type="InterPro" id="IPR029044">
    <property type="entry name" value="Nucleotide-diphossugar_trans"/>
</dbReference>
<evidence type="ECO:0000313" key="3">
    <source>
        <dbReference type="Proteomes" id="UP000241854"/>
    </source>
</evidence>
<dbReference type="PANTHER" id="PTHR43685">
    <property type="entry name" value="GLYCOSYLTRANSFERASE"/>
    <property type="match status" value="1"/>
</dbReference>
<reference evidence="2 3" key="1">
    <citation type="journal article" date="2018" name="Emerg. Microbes Infect.">
        <title>Genomic analysis of oral Campylobacter concisus strains identified a potential bacterial molecular marker associated with active Crohn's disease.</title>
        <authorList>
            <person name="Liu F."/>
            <person name="Ma R."/>
            <person name="Tay C.Y.A."/>
            <person name="Octavia S."/>
            <person name="Lan R."/>
            <person name="Chung H.K.L."/>
            <person name="Riordan S.M."/>
            <person name="Grimm M.C."/>
            <person name="Leong R.W."/>
            <person name="Tanaka M.M."/>
            <person name="Connor S."/>
            <person name="Zhang L."/>
        </authorList>
    </citation>
    <scope>NUCLEOTIDE SEQUENCE [LARGE SCALE GENOMIC DNA]</scope>
    <source>
        <strain evidence="2 3">P2CDO4</strain>
    </source>
</reference>
<evidence type="ECO:0000259" key="1">
    <source>
        <dbReference type="Pfam" id="PF00535"/>
    </source>
</evidence>
<dbReference type="InterPro" id="IPR050834">
    <property type="entry name" value="Glycosyltransf_2"/>
</dbReference>
<dbReference type="InterPro" id="IPR001173">
    <property type="entry name" value="Glyco_trans_2-like"/>
</dbReference>
<dbReference type="Gene3D" id="3.90.550.10">
    <property type="entry name" value="Spore Coat Polysaccharide Biosynthesis Protein SpsA, Chain A"/>
    <property type="match status" value="2"/>
</dbReference>
<accession>A0A2R4P2P3</accession>
<feature type="domain" description="Glycosyltransferase 2-like" evidence="1">
    <location>
        <begin position="36"/>
        <end position="157"/>
    </location>
</feature>
<dbReference type="EMBL" id="CP021642">
    <property type="protein sequence ID" value="AVX44949.1"/>
    <property type="molecule type" value="Genomic_DNA"/>
</dbReference>
<gene>
    <name evidence="2" type="ORF">CCS77_1888</name>
</gene>
<protein>
    <submittedName>
        <fullName evidence="2">Beta-1,3-glucosyltransferase</fullName>
    </submittedName>
</protein>
<proteinExistence type="predicted"/>
<feature type="domain" description="Glycosyltransferase 2-like" evidence="1">
    <location>
        <begin position="301"/>
        <end position="435"/>
    </location>
</feature>
<dbReference type="CDD" id="cd00761">
    <property type="entry name" value="Glyco_tranf_GTA_type"/>
    <property type="match status" value="2"/>
</dbReference>
<keyword evidence="2" id="KW-0808">Transferase</keyword>
<dbReference type="Proteomes" id="UP000241854">
    <property type="component" value="Chromosome"/>
</dbReference>
<dbReference type="AlphaFoldDB" id="A0A2R4P2P3"/>
<evidence type="ECO:0000313" key="2">
    <source>
        <dbReference type="EMBL" id="AVX44949.1"/>
    </source>
</evidence>
<dbReference type="SUPFAM" id="SSF53448">
    <property type="entry name" value="Nucleotide-diphospho-sugar transferases"/>
    <property type="match status" value="2"/>
</dbReference>
<dbReference type="PANTHER" id="PTHR43685:SF2">
    <property type="entry name" value="GLYCOSYLTRANSFERASE 2-LIKE DOMAIN-CONTAINING PROTEIN"/>
    <property type="match status" value="1"/>
</dbReference>
<dbReference type="Pfam" id="PF00535">
    <property type="entry name" value="Glycos_transf_2"/>
    <property type="match status" value="2"/>
</dbReference>
<dbReference type="GO" id="GO:0016740">
    <property type="term" value="F:transferase activity"/>
    <property type="evidence" value="ECO:0007669"/>
    <property type="project" value="UniProtKB-KW"/>
</dbReference>
<organism evidence="2 3">
    <name type="scientific">Campylobacter concisus</name>
    <dbReference type="NCBI Taxonomy" id="199"/>
    <lineage>
        <taxon>Bacteria</taxon>
        <taxon>Pseudomonadati</taxon>
        <taxon>Campylobacterota</taxon>
        <taxon>Epsilonproteobacteria</taxon>
        <taxon>Campylobacterales</taxon>
        <taxon>Campylobacteraceae</taxon>
        <taxon>Campylobacter</taxon>
    </lineage>
</organism>
<name>A0A2R4P2P3_9BACT</name>